<dbReference type="Proteomes" id="UP000183413">
    <property type="component" value="Unassembled WGS sequence"/>
</dbReference>
<proteinExistence type="predicted"/>
<evidence type="ECO:0000313" key="1">
    <source>
        <dbReference type="EMBL" id="SFO55917.1"/>
    </source>
</evidence>
<sequence length="86" mass="9452">MAGYDIRVVERVRLGQSVLVGRLIASPEDLLRGGARPHDGRAECRGGPAHRLVQAGVVDQRRTTLPAVLLTTRDQDVLEIRSAAWR</sequence>
<accession>A0A1I5I5X3</accession>
<evidence type="ECO:0000313" key="2">
    <source>
        <dbReference type="Proteomes" id="UP000183413"/>
    </source>
</evidence>
<dbReference type="RefSeq" id="WP_075021948.1">
    <property type="nucleotide sequence ID" value="NZ_FOVH01000007.1"/>
</dbReference>
<organism evidence="1 2">
    <name type="scientific">Actinomadura madurae</name>
    <dbReference type="NCBI Taxonomy" id="1993"/>
    <lineage>
        <taxon>Bacteria</taxon>
        <taxon>Bacillati</taxon>
        <taxon>Actinomycetota</taxon>
        <taxon>Actinomycetes</taxon>
        <taxon>Streptosporangiales</taxon>
        <taxon>Thermomonosporaceae</taxon>
        <taxon>Actinomadura</taxon>
    </lineage>
</organism>
<dbReference type="InParanoid" id="A0A1I5I5X3"/>
<gene>
    <name evidence="1" type="ORF">SAMN04489713_107145</name>
</gene>
<keyword evidence="2" id="KW-1185">Reference proteome</keyword>
<reference evidence="1 2" key="1">
    <citation type="submission" date="2016-10" db="EMBL/GenBank/DDBJ databases">
        <authorList>
            <person name="de Groot N.N."/>
        </authorList>
    </citation>
    <scope>NUCLEOTIDE SEQUENCE [LARGE SCALE GENOMIC DNA]</scope>
    <source>
        <strain evidence="1 2">DSM 43067</strain>
    </source>
</reference>
<name>A0A1I5I5X3_9ACTN</name>
<dbReference type="EMBL" id="FOVH01000007">
    <property type="protein sequence ID" value="SFO55917.1"/>
    <property type="molecule type" value="Genomic_DNA"/>
</dbReference>
<dbReference type="AlphaFoldDB" id="A0A1I5I5X3"/>
<protein>
    <submittedName>
        <fullName evidence="1">Uncharacterized protein</fullName>
    </submittedName>
</protein>